<evidence type="ECO:0000256" key="1">
    <source>
        <dbReference type="ARBA" id="ARBA00004651"/>
    </source>
</evidence>
<accession>A0A1C6S033</accession>
<keyword evidence="4 6" id="KW-1133">Transmembrane helix</keyword>
<dbReference type="PROSITE" id="PS50850">
    <property type="entry name" value="MFS"/>
    <property type="match status" value="1"/>
</dbReference>
<dbReference type="InterPro" id="IPR020846">
    <property type="entry name" value="MFS_dom"/>
</dbReference>
<feature type="transmembrane region" description="Helical" evidence="6">
    <location>
        <begin position="275"/>
        <end position="292"/>
    </location>
</feature>
<feature type="transmembrane region" description="Helical" evidence="6">
    <location>
        <begin position="46"/>
        <end position="70"/>
    </location>
</feature>
<feature type="transmembrane region" description="Helical" evidence="6">
    <location>
        <begin position="218"/>
        <end position="237"/>
    </location>
</feature>
<dbReference type="InterPro" id="IPR011701">
    <property type="entry name" value="MFS"/>
</dbReference>
<protein>
    <submittedName>
        <fullName evidence="8">Predicted arabinose efflux permease, MFS family</fullName>
    </submittedName>
</protein>
<dbReference type="RefSeq" id="WP_091081373.1">
    <property type="nucleotide sequence ID" value="NZ_FMHT01000003.1"/>
</dbReference>
<dbReference type="STRING" id="145857.GA0070616_2618"/>
<evidence type="ECO:0000256" key="2">
    <source>
        <dbReference type="ARBA" id="ARBA00022475"/>
    </source>
</evidence>
<dbReference type="GO" id="GO:0005886">
    <property type="term" value="C:plasma membrane"/>
    <property type="evidence" value="ECO:0007669"/>
    <property type="project" value="UniProtKB-SubCell"/>
</dbReference>
<feature type="transmembrane region" description="Helical" evidence="6">
    <location>
        <begin position="333"/>
        <end position="354"/>
    </location>
</feature>
<evidence type="ECO:0000256" key="6">
    <source>
        <dbReference type="SAM" id="Phobius"/>
    </source>
</evidence>
<dbReference type="EMBL" id="FMHT01000003">
    <property type="protein sequence ID" value="SCL22856.1"/>
    <property type="molecule type" value="Genomic_DNA"/>
</dbReference>
<feature type="transmembrane region" description="Helical" evidence="6">
    <location>
        <begin position="360"/>
        <end position="382"/>
    </location>
</feature>
<dbReference type="Pfam" id="PF07690">
    <property type="entry name" value="MFS_1"/>
    <property type="match status" value="1"/>
</dbReference>
<keyword evidence="9" id="KW-1185">Reference proteome</keyword>
<feature type="transmembrane region" description="Helical" evidence="6">
    <location>
        <begin position="140"/>
        <end position="162"/>
    </location>
</feature>
<feature type="transmembrane region" description="Helical" evidence="6">
    <location>
        <begin position="168"/>
        <end position="187"/>
    </location>
</feature>
<dbReference type="GO" id="GO:0022857">
    <property type="term" value="F:transmembrane transporter activity"/>
    <property type="evidence" value="ECO:0007669"/>
    <property type="project" value="InterPro"/>
</dbReference>
<evidence type="ECO:0000256" key="3">
    <source>
        <dbReference type="ARBA" id="ARBA00022692"/>
    </source>
</evidence>
<evidence type="ECO:0000313" key="8">
    <source>
        <dbReference type="EMBL" id="SCL22856.1"/>
    </source>
</evidence>
<evidence type="ECO:0000256" key="4">
    <source>
        <dbReference type="ARBA" id="ARBA00022989"/>
    </source>
</evidence>
<keyword evidence="5 6" id="KW-0472">Membrane</keyword>
<name>A0A1C6S033_9ACTN</name>
<dbReference type="Proteomes" id="UP000199699">
    <property type="component" value="Unassembled WGS sequence"/>
</dbReference>
<keyword evidence="2" id="KW-1003">Cell membrane</keyword>
<dbReference type="InterPro" id="IPR036259">
    <property type="entry name" value="MFS_trans_sf"/>
</dbReference>
<evidence type="ECO:0000256" key="5">
    <source>
        <dbReference type="ARBA" id="ARBA00023136"/>
    </source>
</evidence>
<feature type="transmembrane region" description="Helical" evidence="6">
    <location>
        <begin position="298"/>
        <end position="321"/>
    </location>
</feature>
<feature type="domain" description="Major facilitator superfamily (MFS) profile" evidence="7">
    <location>
        <begin position="1"/>
        <end position="383"/>
    </location>
</feature>
<sequence length="396" mass="41241">MRTYGELFRIPDFRSLLAASAVQIAATMASGLALSTLVYAATGSPLLAALALFGSSFAQVVGATTLLSAADRLPPRTALVAVALLFAVGTLSLAAPRMPLLAMFLIIFSLGLVNSVTGGVRWGLLGEIVPDDAYILARSVFNMLVGVMQIIGYALGGALIAVLSPRQALLVSAGLYLVGAAIVRFGLTARAPRATGRPSVRETWRVNRQLWSLPARRHIYLALWVPNGLIVGCQALYVPYAPASAGVLFMATALGMLAGDTIVGRFVPRRLRSRLVTPLRLLLAAPILLFVLPLPVPVAALLLAVAAAGFSAGLLLQDLLIALIPDDMRGQALGLHTSGLLTMQAVGATIAGLVAQFMPIGAAMSVMAIASLLVTLVLTPALRQAVTASRVERVAA</sequence>
<dbReference type="PANTHER" id="PTHR23513:SF11">
    <property type="entry name" value="STAPHYLOFERRIN A TRANSPORTER"/>
    <property type="match status" value="1"/>
</dbReference>
<dbReference type="PANTHER" id="PTHR23513">
    <property type="entry name" value="INTEGRAL MEMBRANE EFFLUX PROTEIN-RELATED"/>
    <property type="match status" value="1"/>
</dbReference>
<comment type="subcellular location">
    <subcellularLocation>
        <location evidence="1">Cell membrane</location>
        <topology evidence="1">Multi-pass membrane protein</topology>
    </subcellularLocation>
</comment>
<evidence type="ECO:0000313" key="9">
    <source>
        <dbReference type="Proteomes" id="UP000199699"/>
    </source>
</evidence>
<feature type="transmembrane region" description="Helical" evidence="6">
    <location>
        <begin position="243"/>
        <end position="263"/>
    </location>
</feature>
<dbReference type="AlphaFoldDB" id="A0A1C6S033"/>
<feature type="transmembrane region" description="Helical" evidence="6">
    <location>
        <begin position="77"/>
        <end position="95"/>
    </location>
</feature>
<reference evidence="8 9" key="1">
    <citation type="submission" date="2016-06" db="EMBL/GenBank/DDBJ databases">
        <authorList>
            <person name="Kjaerup R.B."/>
            <person name="Dalgaard T.S."/>
            <person name="Juul-Madsen H.R."/>
        </authorList>
    </citation>
    <scope>NUCLEOTIDE SEQUENCE [LARGE SCALE GENOMIC DNA]</scope>
    <source>
        <strain evidence="8 9">DSM 43818</strain>
    </source>
</reference>
<evidence type="ECO:0000259" key="7">
    <source>
        <dbReference type="PROSITE" id="PS50850"/>
    </source>
</evidence>
<dbReference type="CDD" id="cd06173">
    <property type="entry name" value="MFS_MefA_like"/>
    <property type="match status" value="1"/>
</dbReference>
<keyword evidence="3 6" id="KW-0812">Transmembrane</keyword>
<feature type="transmembrane region" description="Helical" evidence="6">
    <location>
        <begin position="16"/>
        <end position="40"/>
    </location>
</feature>
<dbReference type="SUPFAM" id="SSF103473">
    <property type="entry name" value="MFS general substrate transporter"/>
    <property type="match status" value="1"/>
</dbReference>
<organism evidence="8 9">
    <name type="scientific">Micromonospora nigra</name>
    <dbReference type="NCBI Taxonomy" id="145857"/>
    <lineage>
        <taxon>Bacteria</taxon>
        <taxon>Bacillati</taxon>
        <taxon>Actinomycetota</taxon>
        <taxon>Actinomycetes</taxon>
        <taxon>Micromonosporales</taxon>
        <taxon>Micromonosporaceae</taxon>
        <taxon>Micromonospora</taxon>
    </lineage>
</organism>
<dbReference type="OrthoDB" id="3287459at2"/>
<gene>
    <name evidence="8" type="ORF">GA0070616_2618</name>
</gene>
<feature type="transmembrane region" description="Helical" evidence="6">
    <location>
        <begin position="101"/>
        <end position="120"/>
    </location>
</feature>
<dbReference type="Gene3D" id="1.20.1250.20">
    <property type="entry name" value="MFS general substrate transporter like domains"/>
    <property type="match status" value="1"/>
</dbReference>
<proteinExistence type="predicted"/>